<dbReference type="PROSITE" id="PS51677">
    <property type="entry name" value="NODB"/>
    <property type="match status" value="1"/>
</dbReference>
<organism evidence="2 3">
    <name type="scientific">Clostridium gasigenes</name>
    <dbReference type="NCBI Taxonomy" id="94869"/>
    <lineage>
        <taxon>Bacteria</taxon>
        <taxon>Bacillati</taxon>
        <taxon>Bacillota</taxon>
        <taxon>Clostridia</taxon>
        <taxon>Eubacteriales</taxon>
        <taxon>Clostridiaceae</taxon>
        <taxon>Clostridium</taxon>
    </lineage>
</organism>
<dbReference type="PROSITE" id="PS51257">
    <property type="entry name" value="PROKAR_LIPOPROTEIN"/>
    <property type="match status" value="1"/>
</dbReference>
<dbReference type="PANTHER" id="PTHR10587">
    <property type="entry name" value="GLYCOSYL TRANSFERASE-RELATED"/>
    <property type="match status" value="1"/>
</dbReference>
<keyword evidence="3" id="KW-1185">Reference proteome</keyword>
<accession>A0A1H0MHL3</accession>
<proteinExistence type="predicted"/>
<dbReference type="PANTHER" id="PTHR10587:SF125">
    <property type="entry name" value="POLYSACCHARIDE DEACETYLASE YHEN-RELATED"/>
    <property type="match status" value="1"/>
</dbReference>
<gene>
    <name evidence="2" type="ORF">SAMN04488529_101463</name>
</gene>
<dbReference type="OrthoDB" id="258610at2"/>
<dbReference type="GO" id="GO:0005975">
    <property type="term" value="P:carbohydrate metabolic process"/>
    <property type="evidence" value="ECO:0007669"/>
    <property type="project" value="InterPro"/>
</dbReference>
<dbReference type="Proteomes" id="UP000198597">
    <property type="component" value="Unassembled WGS sequence"/>
</dbReference>
<dbReference type="STRING" id="94869.SAMN04488529_101463"/>
<dbReference type="AlphaFoldDB" id="A0A1H0MHL3"/>
<evidence type="ECO:0000313" key="3">
    <source>
        <dbReference type="Proteomes" id="UP000198597"/>
    </source>
</evidence>
<dbReference type="InterPro" id="IPR011330">
    <property type="entry name" value="Glyco_hydro/deAcase_b/a-brl"/>
</dbReference>
<dbReference type="InterPro" id="IPR050248">
    <property type="entry name" value="Polysacc_deacetylase_ArnD"/>
</dbReference>
<dbReference type="Gene3D" id="3.20.20.370">
    <property type="entry name" value="Glycoside hydrolase/deacetylase"/>
    <property type="match status" value="1"/>
</dbReference>
<dbReference type="RefSeq" id="WP_089965369.1">
    <property type="nucleotide sequence ID" value="NZ_FNJM01000001.1"/>
</dbReference>
<dbReference type="GO" id="GO:0016810">
    <property type="term" value="F:hydrolase activity, acting on carbon-nitrogen (but not peptide) bonds"/>
    <property type="evidence" value="ECO:0007669"/>
    <property type="project" value="InterPro"/>
</dbReference>
<dbReference type="Pfam" id="PF01522">
    <property type="entry name" value="Polysacc_deac_1"/>
    <property type="match status" value="1"/>
</dbReference>
<name>A0A1H0MHL3_9CLOT</name>
<dbReference type="EMBL" id="FNJM01000001">
    <property type="protein sequence ID" value="SDO79902.1"/>
    <property type="molecule type" value="Genomic_DNA"/>
</dbReference>
<dbReference type="InterPro" id="IPR002509">
    <property type="entry name" value="NODB_dom"/>
</dbReference>
<dbReference type="SUPFAM" id="SSF88713">
    <property type="entry name" value="Glycoside hydrolase/deacetylase"/>
    <property type="match status" value="1"/>
</dbReference>
<reference evidence="2 3" key="1">
    <citation type="submission" date="2016-10" db="EMBL/GenBank/DDBJ databases">
        <authorList>
            <person name="de Groot N.N."/>
        </authorList>
    </citation>
    <scope>NUCLEOTIDE SEQUENCE [LARGE SCALE GENOMIC DNA]</scope>
    <source>
        <strain evidence="2 3">DSM 12272</strain>
    </source>
</reference>
<evidence type="ECO:0000313" key="2">
    <source>
        <dbReference type="EMBL" id="SDO79902.1"/>
    </source>
</evidence>
<feature type="domain" description="NodB homology" evidence="1">
    <location>
        <begin position="35"/>
        <end position="225"/>
    </location>
</feature>
<sequence>MKKNKGFLVILTLVLILSCIISKPSYGAEIGKDKKTVYLTFDDGASPALTNEIIKVLEKNNIKATFFVEGNNARTNSGVIKKINESGMSIIPHIDTHEYNKIYSSANSYFDDLKNCENTILSLTGKSNSKFIRIPGGSDNTVDSPNVLAEIKSNIINSNKYYIDWTVDTQTTQTNIDFIESHIRECGGLYKVEVVLMHDLQNKVATVKSLQNTIDFYNEKGYEFKNLDNIEECEINYLKDIRVINKK</sequence>
<protein>
    <submittedName>
        <fullName evidence="2">Peptidoglycan/xylan/chitin deacetylase, PgdA/CDA1 family</fullName>
    </submittedName>
</protein>
<evidence type="ECO:0000259" key="1">
    <source>
        <dbReference type="PROSITE" id="PS51677"/>
    </source>
</evidence>